<dbReference type="AlphaFoldDB" id="A0A2T2YHQ1"/>
<dbReference type="Pfam" id="PF13289">
    <property type="entry name" value="SIR2_2"/>
    <property type="match status" value="1"/>
</dbReference>
<accession>A0A2T2YHQ1</accession>
<dbReference type="SUPFAM" id="SSF52467">
    <property type="entry name" value="DHS-like NAD/FAD-binding domain"/>
    <property type="match status" value="1"/>
</dbReference>
<proteinExistence type="predicted"/>
<dbReference type="InterPro" id="IPR029035">
    <property type="entry name" value="DHS-like_NAD/FAD-binding_dom"/>
</dbReference>
<organism evidence="1 2">
    <name type="scientific">Adhaeribacter arboris</name>
    <dbReference type="NCBI Taxonomy" id="2072846"/>
    <lineage>
        <taxon>Bacteria</taxon>
        <taxon>Pseudomonadati</taxon>
        <taxon>Bacteroidota</taxon>
        <taxon>Cytophagia</taxon>
        <taxon>Cytophagales</taxon>
        <taxon>Hymenobacteraceae</taxon>
        <taxon>Adhaeribacter</taxon>
    </lineage>
</organism>
<dbReference type="Proteomes" id="UP000240357">
    <property type="component" value="Unassembled WGS sequence"/>
</dbReference>
<evidence type="ECO:0000313" key="1">
    <source>
        <dbReference type="EMBL" id="PSR55035.1"/>
    </source>
</evidence>
<keyword evidence="2" id="KW-1185">Reference proteome</keyword>
<gene>
    <name evidence="1" type="ORF">AHMF7605_16755</name>
</gene>
<protein>
    <submittedName>
        <fullName evidence="1">Uncharacterized protein</fullName>
    </submittedName>
</protein>
<dbReference type="EMBL" id="PYFT01000001">
    <property type="protein sequence ID" value="PSR55035.1"/>
    <property type="molecule type" value="Genomic_DNA"/>
</dbReference>
<reference evidence="1 2" key="1">
    <citation type="submission" date="2018-03" db="EMBL/GenBank/DDBJ databases">
        <title>Adhaeribacter sp. HMF7605 Genome sequencing and assembly.</title>
        <authorList>
            <person name="Kang H."/>
            <person name="Kang J."/>
            <person name="Cha I."/>
            <person name="Kim H."/>
            <person name="Joh K."/>
        </authorList>
    </citation>
    <scope>NUCLEOTIDE SEQUENCE [LARGE SCALE GENOMIC DNA]</scope>
    <source>
        <strain evidence="1 2">HMF7605</strain>
    </source>
</reference>
<comment type="caution">
    <text evidence="1">The sequence shown here is derived from an EMBL/GenBank/DDBJ whole genome shotgun (WGS) entry which is preliminary data.</text>
</comment>
<evidence type="ECO:0000313" key="2">
    <source>
        <dbReference type="Proteomes" id="UP000240357"/>
    </source>
</evidence>
<sequence>MKLLDQAIIINLFDNSMNSAHLSALFNKIRNEDVTFWVGAGFSLYAGYKSGIALKEYLFDNLSKEEQLYINLNLEFTQFMEKYIELKGSKNSLIESLKTLYLEQSPKSIVYHKKLANVPHVKDIITTNYDRLFELAYVDKLEVIYKQEQIPLINKNKKRLFKIHGDLADPLSIIISETDYKRAASEQRTNLIWPIIQESIITKSIVFIGYNLEDSDINKLFNNIRKQLKNLKKEQFFIAPNISTSKIKNLKEYGIKYINLKGEDFIDELIKNINHNLISDYDKERISEKTLKDYLQPHQLEPSLIVENNKYRISGLKNKNPQANLLNVKLDLNEMVSNKFNDFIHGKSSNNIRISNKDVKDIQAFIGDIRIIDGTDFSFLELKIHPNFESKVAFLFLETDTELEDIPLKVYYSENNVKCMIEFSKSKLTIFLSNIRPDSSYINFKFDNSDGYSTTREELRIYTLLYNISKGQRFKAIFPEGQSFEGVISGNKKVFDEANYLKDYFTKLKIIENNFGFRFEFIDAISESTYNLVNNLVKVIEDGYFVYTIDKELTLEFKTKTKFNWNQISIKTIKITFTSEPISINLNNKKIELGYKIYTITNPVVVHDNQTKYDRVKVKNFPIGIHVSFKSSLNEIEKANRPFLLTIED</sequence>
<name>A0A2T2YHQ1_9BACT</name>